<accession>A0A2S4WCB4</accession>
<dbReference type="InterPro" id="IPR013785">
    <property type="entry name" value="Aldolase_TIM"/>
</dbReference>
<gene>
    <name evidence="1" type="ORF">PSHT_04664</name>
</gene>
<evidence type="ECO:0000313" key="2">
    <source>
        <dbReference type="Proteomes" id="UP000238274"/>
    </source>
</evidence>
<dbReference type="VEuPathDB" id="FungiDB:PSHT_04664"/>
<reference evidence="2" key="2">
    <citation type="journal article" date="2018" name="BMC Genomics">
        <title>Genomic insights into host adaptation between the wheat stripe rust pathogen (Puccinia striiformis f. sp. tritici) and the barley stripe rust pathogen (Puccinia striiformis f. sp. hordei).</title>
        <authorList>
            <person name="Xia C."/>
            <person name="Wang M."/>
            <person name="Yin C."/>
            <person name="Cornejo O.E."/>
            <person name="Hulbert S.H."/>
            <person name="Chen X."/>
        </authorList>
    </citation>
    <scope>NUCLEOTIDE SEQUENCE [LARGE SCALE GENOMIC DNA]</scope>
    <source>
        <strain evidence="2">93TX-2</strain>
    </source>
</reference>
<evidence type="ECO:0000313" key="1">
    <source>
        <dbReference type="EMBL" id="POW19435.1"/>
    </source>
</evidence>
<organism evidence="1 2">
    <name type="scientific">Puccinia striiformis</name>
    <dbReference type="NCBI Taxonomy" id="27350"/>
    <lineage>
        <taxon>Eukaryota</taxon>
        <taxon>Fungi</taxon>
        <taxon>Dikarya</taxon>
        <taxon>Basidiomycota</taxon>
        <taxon>Pucciniomycotina</taxon>
        <taxon>Pucciniomycetes</taxon>
        <taxon>Pucciniales</taxon>
        <taxon>Pucciniaceae</taxon>
        <taxon>Puccinia</taxon>
    </lineage>
</organism>
<dbReference type="EMBL" id="PKSM01000049">
    <property type="protein sequence ID" value="POW19435.1"/>
    <property type="molecule type" value="Genomic_DNA"/>
</dbReference>
<reference evidence="1 2" key="1">
    <citation type="submission" date="2017-12" db="EMBL/GenBank/DDBJ databases">
        <title>Gene loss provides genomic basis for host adaptation in cereal stripe rust fungi.</title>
        <authorList>
            <person name="Xia C."/>
        </authorList>
    </citation>
    <scope>NUCLEOTIDE SEQUENCE [LARGE SCALE GENOMIC DNA]</scope>
    <source>
        <strain evidence="1 2">93TX-2</strain>
    </source>
</reference>
<dbReference type="OrthoDB" id="2015515at2759"/>
<keyword evidence="2" id="KW-1185">Reference proteome</keyword>
<dbReference type="Gene3D" id="3.20.20.70">
    <property type="entry name" value="Aldolase class I"/>
    <property type="match status" value="1"/>
</dbReference>
<dbReference type="Proteomes" id="UP000238274">
    <property type="component" value="Unassembled WGS sequence"/>
</dbReference>
<dbReference type="AlphaFoldDB" id="A0A2S4WCB4"/>
<dbReference type="VEuPathDB" id="FungiDB:PSTT_14766"/>
<reference evidence="2" key="3">
    <citation type="journal article" date="2018" name="Mol. Plant Microbe Interact.">
        <title>Genome sequence resources for the wheat stripe rust pathogen (Puccinia striiformis f. sp. tritici) and the barley stripe rust pathogen (Puccinia striiformis f. sp. hordei).</title>
        <authorList>
            <person name="Xia C."/>
            <person name="Wang M."/>
            <person name="Yin C."/>
            <person name="Cornejo O.E."/>
            <person name="Hulbert S.H."/>
            <person name="Chen X."/>
        </authorList>
    </citation>
    <scope>NUCLEOTIDE SEQUENCE [LARGE SCALE GENOMIC DNA]</scope>
    <source>
        <strain evidence="2">93TX-2</strain>
    </source>
</reference>
<protein>
    <recommendedName>
        <fullName evidence="3">Transaldolase</fullName>
    </recommendedName>
</protein>
<comment type="caution">
    <text evidence="1">The sequence shown here is derived from an EMBL/GenBank/DDBJ whole genome shotgun (WGS) entry which is preliminary data.</text>
</comment>
<proteinExistence type="predicted"/>
<sequence length="80" mass="8602">MTWPDLERICCATATVPVQCNAQTTPDATTNPFLIFAAVEKPTCAQLIDVAVKYGKSQGVLVSTPSYTCSACSYLLVLRD</sequence>
<name>A0A2S4WCB4_9BASI</name>
<evidence type="ECO:0008006" key="3">
    <source>
        <dbReference type="Google" id="ProtNLM"/>
    </source>
</evidence>